<dbReference type="InterPro" id="IPR001846">
    <property type="entry name" value="VWF_type-D"/>
</dbReference>
<name>A0AAD9JLP0_9ANNE</name>
<keyword evidence="1" id="KW-0732">Signal</keyword>
<dbReference type="SMART" id="SM01169">
    <property type="entry name" value="DUF1943"/>
    <property type="match status" value="1"/>
</dbReference>
<dbReference type="InterPro" id="IPR015817">
    <property type="entry name" value="Vitellinogen_open_b-sht_sub1"/>
</dbReference>
<dbReference type="InterPro" id="IPR015816">
    <property type="entry name" value="Vitellinogen_b-sht_N"/>
</dbReference>
<keyword evidence="8" id="KW-1185">Reference proteome</keyword>
<dbReference type="Gene3D" id="2.20.80.10">
    <property type="entry name" value="Lipovitellin-phosvitin complex, chain A, domain 4"/>
    <property type="match status" value="1"/>
</dbReference>
<dbReference type="Pfam" id="PF00094">
    <property type="entry name" value="VWD"/>
    <property type="match status" value="1"/>
</dbReference>
<accession>A0AAD9JLP0</accession>
<dbReference type="Gene3D" id="2.30.230.10">
    <property type="entry name" value="Lipovitellin, beta-sheet shell regions, chain A"/>
    <property type="match status" value="1"/>
</dbReference>
<evidence type="ECO:0000256" key="5">
    <source>
        <dbReference type="PROSITE-ProRule" id="PRU00557"/>
    </source>
</evidence>
<reference evidence="7" key="1">
    <citation type="journal article" date="2023" name="Mol. Biol. Evol.">
        <title>Third-Generation Sequencing Reveals the Adaptive Role of the Epigenome in Three Deep-Sea Polychaetes.</title>
        <authorList>
            <person name="Perez M."/>
            <person name="Aroh O."/>
            <person name="Sun Y."/>
            <person name="Lan Y."/>
            <person name="Juniper S.K."/>
            <person name="Young C.R."/>
            <person name="Angers B."/>
            <person name="Qian P.Y."/>
        </authorList>
    </citation>
    <scope>NUCLEOTIDE SEQUENCE</scope>
    <source>
        <strain evidence="7">P08H-3</strain>
    </source>
</reference>
<dbReference type="PANTHER" id="PTHR23345:SF15">
    <property type="entry name" value="VITELLOGENIN 1-RELATED"/>
    <property type="match status" value="1"/>
</dbReference>
<dbReference type="Proteomes" id="UP001208570">
    <property type="component" value="Unassembled WGS sequence"/>
</dbReference>
<proteinExistence type="predicted"/>
<evidence type="ECO:0000313" key="7">
    <source>
        <dbReference type="EMBL" id="KAK2155031.1"/>
    </source>
</evidence>
<dbReference type="Pfam" id="PF01347">
    <property type="entry name" value="Vitellogenin_N"/>
    <property type="match status" value="1"/>
</dbReference>
<keyword evidence="4" id="KW-0325">Glycoprotein</keyword>
<comment type="caution">
    <text evidence="5">Lacks conserved residue(s) required for the propagation of feature annotation.</text>
</comment>
<evidence type="ECO:0000259" key="6">
    <source>
        <dbReference type="PROSITE" id="PS51211"/>
    </source>
</evidence>
<dbReference type="GO" id="GO:0005319">
    <property type="term" value="F:lipid transporter activity"/>
    <property type="evidence" value="ECO:0007669"/>
    <property type="project" value="InterPro"/>
</dbReference>
<dbReference type="PANTHER" id="PTHR23345">
    <property type="entry name" value="VITELLOGENIN-RELATED"/>
    <property type="match status" value="1"/>
</dbReference>
<dbReference type="InterPro" id="IPR011030">
    <property type="entry name" value="Lipovitellin_superhlx_dom"/>
</dbReference>
<evidence type="ECO:0000256" key="3">
    <source>
        <dbReference type="ARBA" id="ARBA00023157"/>
    </source>
</evidence>
<organism evidence="7 8">
    <name type="scientific">Paralvinella palmiformis</name>
    <dbReference type="NCBI Taxonomy" id="53620"/>
    <lineage>
        <taxon>Eukaryota</taxon>
        <taxon>Metazoa</taxon>
        <taxon>Spiralia</taxon>
        <taxon>Lophotrochozoa</taxon>
        <taxon>Annelida</taxon>
        <taxon>Polychaeta</taxon>
        <taxon>Sedentaria</taxon>
        <taxon>Canalipalpata</taxon>
        <taxon>Terebellida</taxon>
        <taxon>Terebelliformia</taxon>
        <taxon>Alvinellidae</taxon>
        <taxon>Paralvinella</taxon>
    </lineage>
</organism>
<dbReference type="Gene3D" id="2.20.50.20">
    <property type="entry name" value="Lipovitellin. Chain A, domain 3"/>
    <property type="match status" value="1"/>
</dbReference>
<dbReference type="InterPro" id="IPR015819">
    <property type="entry name" value="Lipid_transp_b-sht_shell"/>
</dbReference>
<dbReference type="PROSITE" id="PS51211">
    <property type="entry name" value="VITELLOGENIN"/>
    <property type="match status" value="1"/>
</dbReference>
<evidence type="ECO:0000256" key="4">
    <source>
        <dbReference type="ARBA" id="ARBA00023180"/>
    </source>
</evidence>
<dbReference type="InterPro" id="IPR001747">
    <property type="entry name" value="Vitellogenin_N"/>
</dbReference>
<evidence type="ECO:0000256" key="1">
    <source>
        <dbReference type="ARBA" id="ARBA00022729"/>
    </source>
</evidence>
<protein>
    <recommendedName>
        <fullName evidence="6">Vitellogenin domain-containing protein</fullName>
    </recommendedName>
</protein>
<dbReference type="Gene3D" id="1.25.10.20">
    <property type="entry name" value="Vitellinogen, superhelical"/>
    <property type="match status" value="1"/>
</dbReference>
<feature type="disulfide bond" evidence="5">
    <location>
        <begin position="261"/>
        <end position="287"/>
    </location>
</feature>
<dbReference type="SUPFAM" id="SSF48431">
    <property type="entry name" value="Lipovitellin-phosvitin complex, superhelical domain"/>
    <property type="match status" value="1"/>
</dbReference>
<dbReference type="GO" id="GO:0045735">
    <property type="term" value="F:nutrient reservoir activity"/>
    <property type="evidence" value="ECO:0007669"/>
    <property type="project" value="UniProtKB-KW"/>
</dbReference>
<dbReference type="Pfam" id="PF09172">
    <property type="entry name" value="Vit_open_b-sht"/>
    <property type="match status" value="1"/>
</dbReference>
<keyword evidence="2" id="KW-0758">Storage protein</keyword>
<dbReference type="EMBL" id="JAODUP010000251">
    <property type="protein sequence ID" value="KAK2155031.1"/>
    <property type="molecule type" value="Genomic_DNA"/>
</dbReference>
<keyword evidence="3 5" id="KW-1015">Disulfide bond</keyword>
<feature type="domain" description="Vitellogenin" evidence="6">
    <location>
        <begin position="88"/>
        <end position="782"/>
    </location>
</feature>
<evidence type="ECO:0000256" key="2">
    <source>
        <dbReference type="ARBA" id="ARBA00022761"/>
    </source>
</evidence>
<dbReference type="SMART" id="SM00638">
    <property type="entry name" value="LPD_N"/>
    <property type="match status" value="1"/>
</dbReference>
<dbReference type="SUPFAM" id="SSF56968">
    <property type="entry name" value="Lipovitellin-phosvitin complex, beta-sheet shell regions"/>
    <property type="match status" value="2"/>
</dbReference>
<dbReference type="InterPro" id="IPR015255">
    <property type="entry name" value="Vitellinogen_open_b-sht"/>
</dbReference>
<evidence type="ECO:0000313" key="8">
    <source>
        <dbReference type="Proteomes" id="UP001208570"/>
    </source>
</evidence>
<dbReference type="InterPro" id="IPR050733">
    <property type="entry name" value="Vitellogenin/Apolipophorin"/>
</dbReference>
<comment type="caution">
    <text evidence="7">The sequence shown here is derived from an EMBL/GenBank/DDBJ whole genome shotgun (WGS) entry which is preliminary data.</text>
</comment>
<gene>
    <name evidence="7" type="ORF">LSH36_251g05012</name>
</gene>
<sequence length="1645" mass="180133">MVSSFCYNDQPHQLVLINQPPSRPAARPARVFFGFATYHKVTTASHRPVRVLSWMSSGAPGTSLDILPPACRDLEPPHNKRLYDLSVFTPDREYRYDYESQILTGIPLLNDQYSGIRIKARVIMHIAADNYVAVKLTGMEVFRVKEESGVIPTTWVMPSMLEAIPAEHAAVIIGSLDLPIKFRYDSGLVTKVYAMSSDPYWSVNIKRGVVSMMNLDLNIENPVQADSIPSKAFMNVVSPDYNIMSTKSTYRVVEPSVLGDCETVYSLVPVPAASKMIVSKVIDAKKCSPRVMGEWGLFAGVLSEEAFGDMNNIAQPIVAVDYELSGSRHEFLIESAVLTGKYVFAPIMKEMASIDGYVIQKLTYIKDEPIERPITFASTPVPLRRGLHAYIPSQDLVTMEAFGVVGPGEGVMEKAKMGMIDNLLEAIIEKTTEKVGSEIPDMISTMVTVMRKMSKSEITEIINKYFSPRMFGAGVDIDRKRSIIMDVISTLPHPETPIILVEMVKKGYITSDVYGAVLINVASLLVTPSPAVINTFVQMAKDPVIRSKPMIYRAVILGSGIFVNRLVNLHIRMGMPSAQTAAILKGAVKELKTMLEISDVNERVAIVKAIGNAGIVDFFPDIERVIKDKTYPAIVRMEAIFAMRRLAPVAPVAIQNVVLPAFLDIKEPEDIRIAAFLMIMETRPAFAMVHMIGRSIIYEPNQQIAAFVYRYMLNMARTSIPELRPLSIAAKRVLMMVRPVIVSPYFFSGAYRWEAFYAKYNVGSIFTVDKLHRVSHSFPYYMMSKLHVHLYGKTMNVAEIGLNITGLDGIARKLFGMKGMIGDIMSGRVDITRIFDDLRAPDWGQMEDEIRELMKQMTIAIDSKEMINMAAFVKLMGHELNYISLGRDEIVDVINMVKSSSIRMMDMLINGYDVDIVKAIPLMDNSIVVPTPVGLPISVNFSLMSAMAVKGRATVDGIARLSAILTDPAKVTIGAAIRPSFSIMAYQTVGIIHDIIEVGTTVKGYITADLPMSFKVIVDKTSEKISVKMAVPREVVPTVSAGVMPILFTHFVPLRPADYSASLYDIHLPKGVPVACDKVAKMVPISMESVIPIVFMKATVQGVISYPLPPVVDPVLIAISRQEISVFLKPMSSTPEAVLLEFIYGERKAVSRKAESSGAASWFGWFSNDEPVEEAVVGDEFVAVEASPLIVSPIKREFYINLMTVGGYDDAKIKTKFTVLYDPAWNICQTSIQMVGSPFIAPMWKAKVDAVVSIQKALEAVIVAPRNPAAGIIVSTAVSFGTASFTDNTIVMKILPVGEGESPIWPIIESAIIPTAVRSVNMRVIVDYTGVARTIKVAAVPVIEMVKPRVMPYILPYVVKEEMSQRSGIVSGAESIDAIVQLVPQIYKVNAVIAFPSWKCYMSGIPIPDVMPFSQLIVPTGVGCEELPTFPFVTSMTRVPEDIPSAFYGICVVGASSIATLDKIAIAMPAVDSSCEIVLAHDCSVQKLYTVVSTPVSSSGVRTIKIIVPGFKVEIARGFVHQGVIVKINGAIQSIPISKPLVITGAVNGVEMPVLNVTNNGLRHFITAPQVGIAVETDGIIVKVKVSPFLRSTACGICNYIPAVPVGNGAGVIPIIRDIHSAMFVVPRYLVRSAQCPAVRASAMA</sequence>